<dbReference type="PANTHER" id="PTHR23404">
    <property type="entry name" value="MOLYBDOPTERIN SYNTHASE RELATED"/>
    <property type="match status" value="1"/>
</dbReference>
<keyword evidence="5" id="KW-0808">Transferase</keyword>
<proteinExistence type="inferred from homology"/>
<organism evidence="14 15">
    <name type="scientific">Salinibacillus kushneri</name>
    <dbReference type="NCBI Taxonomy" id="237682"/>
    <lineage>
        <taxon>Bacteria</taxon>
        <taxon>Bacillati</taxon>
        <taxon>Bacillota</taxon>
        <taxon>Bacilli</taxon>
        <taxon>Bacillales</taxon>
        <taxon>Bacillaceae</taxon>
        <taxon>Salinibacillus</taxon>
    </lineage>
</organism>
<dbReference type="RefSeq" id="WP_093137150.1">
    <property type="nucleotide sequence ID" value="NZ_FOHJ01000013.1"/>
</dbReference>
<evidence type="ECO:0000256" key="13">
    <source>
        <dbReference type="ARBA" id="ARBA00049878"/>
    </source>
</evidence>
<evidence type="ECO:0000256" key="2">
    <source>
        <dbReference type="ARBA" id="ARBA00005426"/>
    </source>
</evidence>
<evidence type="ECO:0000256" key="6">
    <source>
        <dbReference type="ARBA" id="ARBA00023150"/>
    </source>
</evidence>
<dbReference type="CDD" id="cd00756">
    <property type="entry name" value="MoaE"/>
    <property type="match status" value="1"/>
</dbReference>
<evidence type="ECO:0000256" key="8">
    <source>
        <dbReference type="ARBA" id="ARBA00026066"/>
    </source>
</evidence>
<dbReference type="FunFam" id="3.90.1170.40:FF:000003">
    <property type="entry name" value="Molybdopterin converting factor subunit 2"/>
    <property type="match status" value="1"/>
</dbReference>
<evidence type="ECO:0000256" key="12">
    <source>
        <dbReference type="ARBA" id="ARBA00032474"/>
    </source>
</evidence>
<comment type="function">
    <text evidence="7">Converts molybdopterin precursor Z into molybdopterin. This requires the incorporation of two sulfur atoms into precursor Z to generate a dithiolene group. The sulfur is provided by MoaD.</text>
</comment>
<evidence type="ECO:0000256" key="5">
    <source>
        <dbReference type="ARBA" id="ARBA00022679"/>
    </source>
</evidence>
<dbReference type="Pfam" id="PF02391">
    <property type="entry name" value="MoaE"/>
    <property type="match status" value="1"/>
</dbReference>
<dbReference type="GO" id="GO:0006777">
    <property type="term" value="P:Mo-molybdopterin cofactor biosynthetic process"/>
    <property type="evidence" value="ECO:0007669"/>
    <property type="project" value="UniProtKB-KW"/>
</dbReference>
<name>A0A1I0IQ67_9BACI</name>
<dbReference type="Gene3D" id="3.90.1170.40">
    <property type="entry name" value="Molybdopterin biosynthesis MoaE subunit"/>
    <property type="match status" value="1"/>
</dbReference>
<comment type="subunit">
    <text evidence="8">Heterotetramer of 2 MoaD subunits and 2 MoaE subunits. Also stable as homodimer. The enzyme changes between these two forms during catalysis.</text>
</comment>
<sequence>MSDEVFDKPFVITEKPLSTEMAIQHVSNPKAGAVNLFVGTVREWTGDKQTQYLEYEAYDEMAEKMLQKIGNEIKEKWSEACVSIQHRIGRMDISDIAVIVAVSTPHRNESFEASRHGIERIKQMVPIWKKEFWTNGESWVGNQQETIAYPKGEPIDGGEANG</sequence>
<evidence type="ECO:0000256" key="1">
    <source>
        <dbReference type="ARBA" id="ARBA00005046"/>
    </source>
</evidence>
<evidence type="ECO:0000313" key="15">
    <source>
        <dbReference type="Proteomes" id="UP000199095"/>
    </source>
</evidence>
<dbReference type="OrthoDB" id="9803224at2"/>
<comment type="catalytic activity">
    <reaction evidence="13">
        <text>2 [molybdopterin-synthase sulfur-carrier protein]-C-terminal-Gly-aminoethanethioate + cyclic pyranopterin phosphate + H2O = molybdopterin + 2 [molybdopterin-synthase sulfur-carrier protein]-C-terminal Gly-Gly + 2 H(+)</text>
        <dbReference type="Rhea" id="RHEA:26333"/>
        <dbReference type="Rhea" id="RHEA-COMP:12202"/>
        <dbReference type="Rhea" id="RHEA-COMP:19907"/>
        <dbReference type="ChEBI" id="CHEBI:15377"/>
        <dbReference type="ChEBI" id="CHEBI:15378"/>
        <dbReference type="ChEBI" id="CHEBI:58698"/>
        <dbReference type="ChEBI" id="CHEBI:59648"/>
        <dbReference type="ChEBI" id="CHEBI:90778"/>
        <dbReference type="ChEBI" id="CHEBI:232372"/>
        <dbReference type="EC" id="2.8.1.12"/>
    </reaction>
</comment>
<gene>
    <name evidence="14" type="ORF">SAMN05421676_11337</name>
</gene>
<evidence type="ECO:0000256" key="4">
    <source>
        <dbReference type="ARBA" id="ARBA00013858"/>
    </source>
</evidence>
<comment type="similarity">
    <text evidence="2">Belongs to the MoaE family.</text>
</comment>
<evidence type="ECO:0000256" key="11">
    <source>
        <dbReference type="ARBA" id="ARBA00030781"/>
    </source>
</evidence>
<dbReference type="EC" id="2.8.1.12" evidence="3"/>
<dbReference type="Proteomes" id="UP000199095">
    <property type="component" value="Unassembled WGS sequence"/>
</dbReference>
<protein>
    <recommendedName>
        <fullName evidence="4">Molybdopterin synthase catalytic subunit</fullName>
        <ecNumber evidence="3">2.8.1.12</ecNumber>
    </recommendedName>
    <alternativeName>
        <fullName evidence="11">MPT synthase subunit 2</fullName>
    </alternativeName>
    <alternativeName>
        <fullName evidence="9">Molybdenum cofactor biosynthesis protein E</fullName>
    </alternativeName>
    <alternativeName>
        <fullName evidence="10">Molybdopterin-converting factor large subunit</fullName>
    </alternativeName>
    <alternativeName>
        <fullName evidence="12">Molybdopterin-converting factor subunit 2</fullName>
    </alternativeName>
</protein>
<evidence type="ECO:0000256" key="10">
    <source>
        <dbReference type="ARBA" id="ARBA00030407"/>
    </source>
</evidence>
<evidence type="ECO:0000313" key="14">
    <source>
        <dbReference type="EMBL" id="SET98606.1"/>
    </source>
</evidence>
<comment type="pathway">
    <text evidence="1">Cofactor biosynthesis; molybdopterin biosynthesis.</text>
</comment>
<dbReference type="AlphaFoldDB" id="A0A1I0IQ67"/>
<keyword evidence="15" id="KW-1185">Reference proteome</keyword>
<dbReference type="InterPro" id="IPR036563">
    <property type="entry name" value="MoaE_sf"/>
</dbReference>
<dbReference type="STRING" id="237682.SAMN05421676_11337"/>
<evidence type="ECO:0000256" key="3">
    <source>
        <dbReference type="ARBA" id="ARBA00011950"/>
    </source>
</evidence>
<keyword evidence="6" id="KW-0501">Molybdenum cofactor biosynthesis</keyword>
<evidence type="ECO:0000256" key="9">
    <source>
        <dbReference type="ARBA" id="ARBA00029745"/>
    </source>
</evidence>
<dbReference type="SUPFAM" id="SSF54690">
    <property type="entry name" value="Molybdopterin synthase subunit MoaE"/>
    <property type="match status" value="1"/>
</dbReference>
<reference evidence="15" key="1">
    <citation type="submission" date="2016-10" db="EMBL/GenBank/DDBJ databases">
        <authorList>
            <person name="Varghese N."/>
            <person name="Submissions S."/>
        </authorList>
    </citation>
    <scope>NUCLEOTIDE SEQUENCE [LARGE SCALE GENOMIC DNA]</scope>
    <source>
        <strain evidence="15">CGMCC 1.3566</strain>
    </source>
</reference>
<accession>A0A1I0IQ67</accession>
<dbReference type="GO" id="GO:0030366">
    <property type="term" value="F:molybdopterin synthase activity"/>
    <property type="evidence" value="ECO:0007669"/>
    <property type="project" value="UniProtKB-EC"/>
</dbReference>
<dbReference type="EMBL" id="FOHJ01000013">
    <property type="protein sequence ID" value="SET98606.1"/>
    <property type="molecule type" value="Genomic_DNA"/>
</dbReference>
<evidence type="ECO:0000256" key="7">
    <source>
        <dbReference type="ARBA" id="ARBA00025448"/>
    </source>
</evidence>
<dbReference type="InterPro" id="IPR003448">
    <property type="entry name" value="Mopterin_biosynth_MoaE"/>
</dbReference>